<sequence length="67" mass="7955">MSDTPNRYDHMAGNQYAKKYDRPANDSLSLRCNDNDKYKWKLEAERSGKSLNEWVIERLNFSINRVT</sequence>
<evidence type="ECO:0000313" key="2">
    <source>
        <dbReference type="Proteomes" id="UP001156682"/>
    </source>
</evidence>
<proteinExistence type="predicted"/>
<organism evidence="1 2">
    <name type="scientific">Marinospirillum insulare</name>
    <dbReference type="NCBI Taxonomy" id="217169"/>
    <lineage>
        <taxon>Bacteria</taxon>
        <taxon>Pseudomonadati</taxon>
        <taxon>Pseudomonadota</taxon>
        <taxon>Gammaproteobacteria</taxon>
        <taxon>Oceanospirillales</taxon>
        <taxon>Oceanospirillaceae</taxon>
        <taxon>Marinospirillum</taxon>
    </lineage>
</organism>
<gene>
    <name evidence="1" type="ORF">GCM10007878_24840</name>
</gene>
<dbReference type="RefSeq" id="WP_027851958.1">
    <property type="nucleotide sequence ID" value="NZ_BSOR01000068.1"/>
</dbReference>
<evidence type="ECO:0000313" key="1">
    <source>
        <dbReference type="EMBL" id="GLR65045.1"/>
    </source>
</evidence>
<name>A0ABQ6A4N1_9GAMM</name>
<dbReference type="InterPro" id="IPR008651">
    <property type="entry name" value="Uncharacterised_HicB"/>
</dbReference>
<keyword evidence="2" id="KW-1185">Reference proteome</keyword>
<dbReference type="EMBL" id="BSOR01000068">
    <property type="protein sequence ID" value="GLR65045.1"/>
    <property type="molecule type" value="Genomic_DNA"/>
</dbReference>
<comment type="caution">
    <text evidence="1">The sequence shown here is derived from an EMBL/GenBank/DDBJ whole genome shotgun (WGS) entry which is preliminary data.</text>
</comment>
<accession>A0ABQ6A4N1</accession>
<dbReference type="Pfam" id="PF05534">
    <property type="entry name" value="HicB"/>
    <property type="match status" value="1"/>
</dbReference>
<protein>
    <recommendedName>
        <fullName evidence="3">HicB family protein</fullName>
    </recommendedName>
</protein>
<reference evidence="2" key="1">
    <citation type="journal article" date="2019" name="Int. J. Syst. Evol. Microbiol.">
        <title>The Global Catalogue of Microorganisms (GCM) 10K type strain sequencing project: providing services to taxonomists for standard genome sequencing and annotation.</title>
        <authorList>
            <consortium name="The Broad Institute Genomics Platform"/>
            <consortium name="The Broad Institute Genome Sequencing Center for Infectious Disease"/>
            <person name="Wu L."/>
            <person name="Ma J."/>
        </authorList>
    </citation>
    <scope>NUCLEOTIDE SEQUENCE [LARGE SCALE GENOMIC DNA]</scope>
    <source>
        <strain evidence="2">NBRC 100033</strain>
    </source>
</reference>
<evidence type="ECO:0008006" key="3">
    <source>
        <dbReference type="Google" id="ProtNLM"/>
    </source>
</evidence>
<dbReference type="Proteomes" id="UP001156682">
    <property type="component" value="Unassembled WGS sequence"/>
</dbReference>